<gene>
    <name evidence="1" type="ORF">JYA63_09610</name>
</gene>
<name>A0ABS2ZPE7_9BACL</name>
<keyword evidence="1" id="KW-0378">Hydrolase</keyword>
<dbReference type="InterPro" id="IPR017018">
    <property type="entry name" value="UCP033634"/>
</dbReference>
<dbReference type="Gene3D" id="3.40.50.1820">
    <property type="entry name" value="alpha/beta hydrolase"/>
    <property type="match status" value="1"/>
</dbReference>
<dbReference type="Proteomes" id="UP001296923">
    <property type="component" value="Unassembled WGS sequence"/>
</dbReference>
<comment type="caution">
    <text evidence="1">The sequence shown here is derived from an EMBL/GenBank/DDBJ whole genome shotgun (WGS) entry which is preliminary data.</text>
</comment>
<dbReference type="SUPFAM" id="SSF53474">
    <property type="entry name" value="alpha/beta-Hydrolases"/>
    <property type="match status" value="1"/>
</dbReference>
<keyword evidence="2" id="KW-1185">Reference proteome</keyword>
<dbReference type="InterPro" id="IPR029058">
    <property type="entry name" value="AB_hydrolase_fold"/>
</dbReference>
<evidence type="ECO:0000313" key="2">
    <source>
        <dbReference type="Proteomes" id="UP001296923"/>
    </source>
</evidence>
<dbReference type="GO" id="GO:0016787">
    <property type="term" value="F:hydrolase activity"/>
    <property type="evidence" value="ECO:0007669"/>
    <property type="project" value="UniProtKB-KW"/>
</dbReference>
<dbReference type="PIRSF" id="PIRSF033634">
    <property type="entry name" value="UCP033634"/>
    <property type="match status" value="1"/>
</dbReference>
<accession>A0ABS2ZPE7</accession>
<dbReference type="EMBL" id="JAFHKR010000039">
    <property type="protein sequence ID" value="MBN3554521.1"/>
    <property type="molecule type" value="Genomic_DNA"/>
</dbReference>
<reference evidence="1 2" key="1">
    <citation type="submission" date="2021-01" db="EMBL/GenBank/DDBJ databases">
        <title>Genome Sequencing of Type Strains.</title>
        <authorList>
            <person name="Lemaire J.F."/>
            <person name="Inderbitzin P."/>
            <person name="Collins S.B."/>
            <person name="Wespe N."/>
            <person name="Knight-Connoni V."/>
        </authorList>
    </citation>
    <scope>NUCLEOTIDE SEQUENCE [LARGE SCALE GENOMIC DNA]</scope>
    <source>
        <strain evidence="1 2">DSM 23009</strain>
    </source>
</reference>
<dbReference type="RefSeq" id="WP_205725554.1">
    <property type="nucleotide sequence ID" value="NZ_JAFHKR010000039.1"/>
</dbReference>
<protein>
    <submittedName>
        <fullName evidence="1">Alpha/beta hydrolase</fullName>
    </submittedName>
</protein>
<evidence type="ECO:0000313" key="1">
    <source>
        <dbReference type="EMBL" id="MBN3554521.1"/>
    </source>
</evidence>
<sequence length="225" mass="25232">MKEKSATISGYKQLKIPYVIQTKTDQPIGLAIMLPGIGYTVKSPLFHFSSGAFLSKGYDVLHVNYPYSSTEYEDFSFDEITSALINDVSTVLNEVVDHTIYKSYYLIGKSFGTMAIPTALDMLPSRSTKAIWLTPRLIDEQVFQTLSTCIQDSLCVIGDKDPFYDIDKMNQIIRNPSIDCMIPTDANHALEVDNDILTSIDTVKSVIKRIDDFITLKNGVLNHEL</sequence>
<proteinExistence type="predicted"/>
<organism evidence="1 2">
    <name type="scientific">Fictibacillus nanhaiensis</name>
    <dbReference type="NCBI Taxonomy" id="742169"/>
    <lineage>
        <taxon>Bacteria</taxon>
        <taxon>Bacillati</taxon>
        <taxon>Bacillota</taxon>
        <taxon>Bacilli</taxon>
        <taxon>Bacillales</taxon>
        <taxon>Fictibacillaceae</taxon>
        <taxon>Fictibacillus</taxon>
    </lineage>
</organism>